<evidence type="ECO:0000313" key="18">
    <source>
        <dbReference type="Proteomes" id="UP001524944"/>
    </source>
</evidence>
<keyword evidence="8" id="KW-0547">Nucleotide-binding</keyword>
<dbReference type="SUPFAM" id="SSF47384">
    <property type="entry name" value="Homodimeric domain of signal transducing histidine kinase"/>
    <property type="match status" value="1"/>
</dbReference>
<dbReference type="Pfam" id="PF00672">
    <property type="entry name" value="HAMP"/>
    <property type="match status" value="1"/>
</dbReference>
<dbReference type="EMBL" id="JANPWE010000007">
    <property type="protein sequence ID" value="MCR6546399.1"/>
    <property type="molecule type" value="Genomic_DNA"/>
</dbReference>
<dbReference type="GO" id="GO:0016301">
    <property type="term" value="F:kinase activity"/>
    <property type="evidence" value="ECO:0007669"/>
    <property type="project" value="UniProtKB-KW"/>
</dbReference>
<name>A0ABT1Y916_9FIRM</name>
<dbReference type="InterPro" id="IPR005467">
    <property type="entry name" value="His_kinase_dom"/>
</dbReference>
<evidence type="ECO:0000256" key="4">
    <source>
        <dbReference type="ARBA" id="ARBA00022475"/>
    </source>
</evidence>
<dbReference type="PANTHER" id="PTHR45528">
    <property type="entry name" value="SENSOR HISTIDINE KINASE CPXA"/>
    <property type="match status" value="1"/>
</dbReference>
<keyword evidence="10" id="KW-0067">ATP-binding</keyword>
<dbReference type="Gene3D" id="6.10.340.10">
    <property type="match status" value="1"/>
</dbReference>
<dbReference type="RefSeq" id="WP_089610444.1">
    <property type="nucleotide sequence ID" value="NZ_CP022121.1"/>
</dbReference>
<keyword evidence="5" id="KW-0597">Phosphoprotein</keyword>
<dbReference type="InterPro" id="IPR036890">
    <property type="entry name" value="HATPase_C_sf"/>
</dbReference>
<dbReference type="Gene3D" id="3.30.565.10">
    <property type="entry name" value="Histidine kinase-like ATPase, C-terminal domain"/>
    <property type="match status" value="1"/>
</dbReference>
<keyword evidence="13 14" id="KW-0472">Membrane</keyword>
<keyword evidence="11 14" id="KW-1133">Transmembrane helix</keyword>
<feature type="transmembrane region" description="Helical" evidence="14">
    <location>
        <begin position="12"/>
        <end position="36"/>
    </location>
</feature>
<keyword evidence="9 17" id="KW-0418">Kinase</keyword>
<evidence type="ECO:0000256" key="7">
    <source>
        <dbReference type="ARBA" id="ARBA00022692"/>
    </source>
</evidence>
<sequence length="387" mass="43309">MERLKQMSLKKTFFCLTMLFLLIALVLSTFSVIGIGKISQEYGTSLEMKIDGNGVIIPPAATADNAVPLWYHALGVLQLALPVLFVTAGLISSSLVFYRLKIKNPLEELQAGAERIMQNDLDFSIQAISQDELGQLCNSFEKMRRQLLQNNRELWRQMEERKRLNAAFSHDLRNPVTVLKGSAKLLKKGLANGTLSPPNAQDSVAMIEEYTGRIETYIEAMSSVQHLEELQCVLKKINLETLIKELSDSARLLTMDSGIIVEVKAEDQFETLKKNVWLDKAIVFNVAENLIANTVRFVKTKIQISLRLEAEMLILSVQDDGPGFPHAILHKVAKPFLRGDEGNDHSPHFGMGLYICRLLCEKHNGSLQLQNTKDGALATARFNISKT</sequence>
<feature type="domain" description="HAMP" evidence="16">
    <location>
        <begin position="100"/>
        <end position="152"/>
    </location>
</feature>
<evidence type="ECO:0000256" key="8">
    <source>
        <dbReference type="ARBA" id="ARBA00022741"/>
    </source>
</evidence>
<dbReference type="PROSITE" id="PS50109">
    <property type="entry name" value="HIS_KIN"/>
    <property type="match status" value="1"/>
</dbReference>
<evidence type="ECO:0000256" key="2">
    <source>
        <dbReference type="ARBA" id="ARBA00004651"/>
    </source>
</evidence>
<comment type="caution">
    <text evidence="17">The sequence shown here is derived from an EMBL/GenBank/DDBJ whole genome shotgun (WGS) entry which is preliminary data.</text>
</comment>
<dbReference type="SMART" id="SM00388">
    <property type="entry name" value="HisKA"/>
    <property type="match status" value="1"/>
</dbReference>
<comment type="subcellular location">
    <subcellularLocation>
        <location evidence="2">Cell membrane</location>
        <topology evidence="2">Multi-pass membrane protein</topology>
    </subcellularLocation>
</comment>
<evidence type="ECO:0000256" key="5">
    <source>
        <dbReference type="ARBA" id="ARBA00022553"/>
    </source>
</evidence>
<dbReference type="SUPFAM" id="SSF55874">
    <property type="entry name" value="ATPase domain of HSP90 chaperone/DNA topoisomerase II/histidine kinase"/>
    <property type="match status" value="1"/>
</dbReference>
<dbReference type="Proteomes" id="UP001524944">
    <property type="component" value="Unassembled WGS sequence"/>
</dbReference>
<dbReference type="InterPro" id="IPR036097">
    <property type="entry name" value="HisK_dim/P_sf"/>
</dbReference>
<proteinExistence type="predicted"/>
<dbReference type="Pfam" id="PF00512">
    <property type="entry name" value="HisKA"/>
    <property type="match status" value="1"/>
</dbReference>
<evidence type="ECO:0000256" key="13">
    <source>
        <dbReference type="ARBA" id="ARBA00023136"/>
    </source>
</evidence>
<dbReference type="PANTHER" id="PTHR45528:SF1">
    <property type="entry name" value="SENSOR HISTIDINE KINASE CPXA"/>
    <property type="match status" value="1"/>
</dbReference>
<dbReference type="SMART" id="SM00387">
    <property type="entry name" value="HATPase_c"/>
    <property type="match status" value="1"/>
</dbReference>
<evidence type="ECO:0000256" key="9">
    <source>
        <dbReference type="ARBA" id="ARBA00022777"/>
    </source>
</evidence>
<reference evidence="17 18" key="1">
    <citation type="submission" date="2022-08" db="EMBL/GenBank/DDBJ databases">
        <title>Proteogenomics of the novel Dehalobacterium formicoaceticum strain EZ94 highlights a key role of methyltransferases during anaerobic dichloromethane degradation.</title>
        <authorList>
            <person name="Wasmund K."/>
        </authorList>
    </citation>
    <scope>NUCLEOTIDE SEQUENCE [LARGE SCALE GENOMIC DNA]</scope>
    <source>
        <strain evidence="17 18">EZ94</strain>
    </source>
</reference>
<keyword evidence="18" id="KW-1185">Reference proteome</keyword>
<dbReference type="PROSITE" id="PS50885">
    <property type="entry name" value="HAMP"/>
    <property type="match status" value="1"/>
</dbReference>
<dbReference type="Gene3D" id="1.10.287.130">
    <property type="match status" value="1"/>
</dbReference>
<evidence type="ECO:0000256" key="6">
    <source>
        <dbReference type="ARBA" id="ARBA00022679"/>
    </source>
</evidence>
<evidence type="ECO:0000256" key="3">
    <source>
        <dbReference type="ARBA" id="ARBA00012438"/>
    </source>
</evidence>
<organism evidence="17 18">
    <name type="scientific">Dehalobacterium formicoaceticum</name>
    <dbReference type="NCBI Taxonomy" id="51515"/>
    <lineage>
        <taxon>Bacteria</taxon>
        <taxon>Bacillati</taxon>
        <taxon>Bacillota</taxon>
        <taxon>Clostridia</taxon>
        <taxon>Eubacteriales</taxon>
        <taxon>Peptococcaceae</taxon>
        <taxon>Dehalobacterium</taxon>
    </lineage>
</organism>
<dbReference type="SMART" id="SM00304">
    <property type="entry name" value="HAMP"/>
    <property type="match status" value="1"/>
</dbReference>
<accession>A0ABT1Y916</accession>
<dbReference type="EC" id="2.7.13.3" evidence="3"/>
<protein>
    <recommendedName>
        <fullName evidence="3">histidine kinase</fullName>
        <ecNumber evidence="3">2.7.13.3</ecNumber>
    </recommendedName>
</protein>
<dbReference type="InterPro" id="IPR004358">
    <property type="entry name" value="Sig_transdc_His_kin-like_C"/>
</dbReference>
<feature type="domain" description="Histidine kinase" evidence="15">
    <location>
        <begin position="167"/>
        <end position="386"/>
    </location>
</feature>
<dbReference type="InterPro" id="IPR003594">
    <property type="entry name" value="HATPase_dom"/>
</dbReference>
<evidence type="ECO:0000259" key="16">
    <source>
        <dbReference type="PROSITE" id="PS50885"/>
    </source>
</evidence>
<evidence type="ECO:0000256" key="14">
    <source>
        <dbReference type="SAM" id="Phobius"/>
    </source>
</evidence>
<evidence type="ECO:0000256" key="1">
    <source>
        <dbReference type="ARBA" id="ARBA00000085"/>
    </source>
</evidence>
<keyword evidence="12" id="KW-0902">Two-component regulatory system</keyword>
<dbReference type="InterPro" id="IPR050398">
    <property type="entry name" value="HssS/ArlS-like"/>
</dbReference>
<dbReference type="CDD" id="cd06225">
    <property type="entry name" value="HAMP"/>
    <property type="match status" value="1"/>
</dbReference>
<dbReference type="CDD" id="cd00082">
    <property type="entry name" value="HisKA"/>
    <property type="match status" value="1"/>
</dbReference>
<gene>
    <name evidence="17" type="ORF">NVS47_12910</name>
</gene>
<evidence type="ECO:0000313" key="17">
    <source>
        <dbReference type="EMBL" id="MCR6546399.1"/>
    </source>
</evidence>
<evidence type="ECO:0000256" key="11">
    <source>
        <dbReference type="ARBA" id="ARBA00022989"/>
    </source>
</evidence>
<dbReference type="Pfam" id="PF02518">
    <property type="entry name" value="HATPase_c"/>
    <property type="match status" value="1"/>
</dbReference>
<evidence type="ECO:0000256" key="10">
    <source>
        <dbReference type="ARBA" id="ARBA00022840"/>
    </source>
</evidence>
<dbReference type="InterPro" id="IPR003660">
    <property type="entry name" value="HAMP_dom"/>
</dbReference>
<keyword evidence="7 14" id="KW-0812">Transmembrane</keyword>
<dbReference type="SUPFAM" id="SSF158472">
    <property type="entry name" value="HAMP domain-like"/>
    <property type="match status" value="1"/>
</dbReference>
<keyword evidence="4" id="KW-1003">Cell membrane</keyword>
<keyword evidence="6" id="KW-0808">Transferase</keyword>
<comment type="catalytic activity">
    <reaction evidence="1">
        <text>ATP + protein L-histidine = ADP + protein N-phospho-L-histidine.</text>
        <dbReference type="EC" id="2.7.13.3"/>
    </reaction>
</comment>
<dbReference type="InterPro" id="IPR003661">
    <property type="entry name" value="HisK_dim/P_dom"/>
</dbReference>
<feature type="transmembrane region" description="Helical" evidence="14">
    <location>
        <begin position="69"/>
        <end position="98"/>
    </location>
</feature>
<evidence type="ECO:0000259" key="15">
    <source>
        <dbReference type="PROSITE" id="PS50109"/>
    </source>
</evidence>
<dbReference type="PRINTS" id="PR00344">
    <property type="entry name" value="BCTRLSENSOR"/>
</dbReference>
<evidence type="ECO:0000256" key="12">
    <source>
        <dbReference type="ARBA" id="ARBA00023012"/>
    </source>
</evidence>